<name>D6ST75_9BACT</name>
<comment type="subcellular location">
    <subcellularLocation>
        <location evidence="6">Cell membrane</location>
        <topology evidence="6">Multi-pass membrane protein</topology>
    </subcellularLocation>
    <subcellularLocation>
        <location evidence="1">Membrane</location>
        <topology evidence="1">Multi-pass membrane protein</topology>
    </subcellularLocation>
</comment>
<gene>
    <name evidence="6" type="primary">nuoK</name>
    <name evidence="7" type="ORF">Dthio_PD1230</name>
</gene>
<dbReference type="InterPro" id="IPR039428">
    <property type="entry name" value="NUOK/Mnh_C1-like"/>
</dbReference>
<reference evidence="7" key="1">
    <citation type="submission" date="2010-05" db="EMBL/GenBank/DDBJ databases">
        <title>The draft genome of Desulfonatronospira thiodismutans ASO3-1.</title>
        <authorList>
            <consortium name="US DOE Joint Genome Institute (JGI-PGF)"/>
            <person name="Lucas S."/>
            <person name="Copeland A."/>
            <person name="Lapidus A."/>
            <person name="Cheng J.-F."/>
            <person name="Bruce D."/>
            <person name="Goodwin L."/>
            <person name="Pitluck S."/>
            <person name="Chertkov O."/>
            <person name="Brettin T."/>
            <person name="Detter J.C."/>
            <person name="Han C."/>
            <person name="Land M.L."/>
            <person name="Hauser L."/>
            <person name="Kyrpides N."/>
            <person name="Mikhailova N."/>
            <person name="Muyzer G."/>
            <person name="Woyke T."/>
        </authorList>
    </citation>
    <scope>NUCLEOTIDE SEQUENCE [LARGE SCALE GENOMIC DNA]</scope>
    <source>
        <strain evidence="7">ASO3-1</strain>
    </source>
</reference>
<accession>D6ST75</accession>
<dbReference type="InterPro" id="IPR001133">
    <property type="entry name" value="NADH_UbQ_OxRdtase_chain4L/K"/>
</dbReference>
<organism evidence="7 8">
    <name type="scientific">Desulfonatronospira thiodismutans ASO3-1</name>
    <dbReference type="NCBI Taxonomy" id="555779"/>
    <lineage>
        <taxon>Bacteria</taxon>
        <taxon>Pseudomonadati</taxon>
        <taxon>Thermodesulfobacteriota</taxon>
        <taxon>Desulfovibrionia</taxon>
        <taxon>Desulfovibrionales</taxon>
        <taxon>Desulfonatronovibrionaceae</taxon>
        <taxon>Desulfonatronospira</taxon>
    </lineage>
</organism>
<dbReference type="AlphaFoldDB" id="D6ST75"/>
<dbReference type="RefSeq" id="WP_008871240.1">
    <property type="nucleotide sequence ID" value="NZ_ACJN02000003.1"/>
</dbReference>
<dbReference type="GO" id="GO:0042773">
    <property type="term" value="P:ATP synthesis coupled electron transport"/>
    <property type="evidence" value="ECO:0007669"/>
    <property type="project" value="InterPro"/>
</dbReference>
<keyword evidence="6" id="KW-1278">Translocase</keyword>
<evidence type="ECO:0000256" key="2">
    <source>
        <dbReference type="ARBA" id="ARBA00022519"/>
    </source>
</evidence>
<keyword evidence="8" id="KW-1185">Reference proteome</keyword>
<evidence type="ECO:0000256" key="3">
    <source>
        <dbReference type="ARBA" id="ARBA00022692"/>
    </source>
</evidence>
<evidence type="ECO:0000313" key="7">
    <source>
        <dbReference type="EMBL" id="EFI33891.1"/>
    </source>
</evidence>
<dbReference type="GO" id="GO:0048038">
    <property type="term" value="F:quinone binding"/>
    <property type="evidence" value="ECO:0007669"/>
    <property type="project" value="UniProtKB-KW"/>
</dbReference>
<dbReference type="EMBL" id="ACJN02000003">
    <property type="protein sequence ID" value="EFI33891.1"/>
    <property type="molecule type" value="Genomic_DNA"/>
</dbReference>
<evidence type="ECO:0000256" key="5">
    <source>
        <dbReference type="ARBA" id="ARBA00023136"/>
    </source>
</evidence>
<dbReference type="eggNOG" id="COG0713">
    <property type="taxonomic scope" value="Bacteria"/>
</dbReference>
<comment type="similarity">
    <text evidence="6">Belongs to the complex I subunit 4L family.</text>
</comment>
<dbReference type="Proteomes" id="UP000005496">
    <property type="component" value="Unassembled WGS sequence"/>
</dbReference>
<dbReference type="OrthoDB" id="9810120at2"/>
<keyword evidence="2" id="KW-0997">Cell inner membrane</keyword>
<comment type="function">
    <text evidence="6">NDH-1 shuttles electrons from NADH, via FMN and iron-sulfur (Fe-S) centers, to quinones in the respiratory chain. The immediate electron acceptor for the enzyme in this species is believed to be ubiquinone. Couples the redox reaction to proton translocation (for every two electrons transferred, four hydrogen ions are translocated across the cytoplasmic membrane), and thus conserves the redox energy in a proton gradient.</text>
</comment>
<keyword evidence="6" id="KW-0813">Transport</keyword>
<feature type="transmembrane region" description="Helical" evidence="6">
    <location>
        <begin position="62"/>
        <end position="85"/>
    </location>
</feature>
<protein>
    <recommendedName>
        <fullName evidence="6">NADH-quinone oxidoreductase subunit K</fullName>
        <ecNumber evidence="6">7.1.1.-</ecNumber>
    </recommendedName>
    <alternativeName>
        <fullName evidence="6">NADH dehydrogenase I subunit K</fullName>
    </alternativeName>
    <alternativeName>
        <fullName evidence="6">NDH-1 subunit K</fullName>
    </alternativeName>
</protein>
<comment type="catalytic activity">
    <reaction evidence="6">
        <text>a quinone + NADH + 5 H(+)(in) = a quinol + NAD(+) + 4 H(+)(out)</text>
        <dbReference type="Rhea" id="RHEA:57888"/>
        <dbReference type="ChEBI" id="CHEBI:15378"/>
        <dbReference type="ChEBI" id="CHEBI:24646"/>
        <dbReference type="ChEBI" id="CHEBI:57540"/>
        <dbReference type="ChEBI" id="CHEBI:57945"/>
        <dbReference type="ChEBI" id="CHEBI:132124"/>
    </reaction>
</comment>
<feature type="transmembrane region" description="Helical" evidence="6">
    <location>
        <begin position="6"/>
        <end position="24"/>
    </location>
</feature>
<keyword evidence="6" id="KW-0830">Ubiquinone</keyword>
<feature type="transmembrane region" description="Helical" evidence="6">
    <location>
        <begin position="31"/>
        <end position="50"/>
    </location>
</feature>
<keyword evidence="5 6" id="KW-0472">Membrane</keyword>
<comment type="subunit">
    <text evidence="6">NDH-1 is composed of 14 different subunits. Subunits NuoA, H, J, K, L, M, N constitute the membrane sector of the complex.</text>
</comment>
<proteinExistence type="inferred from homology"/>
<evidence type="ECO:0000256" key="4">
    <source>
        <dbReference type="ARBA" id="ARBA00022989"/>
    </source>
</evidence>
<keyword evidence="6" id="KW-1003">Cell membrane</keyword>
<evidence type="ECO:0000256" key="1">
    <source>
        <dbReference type="ARBA" id="ARBA00004141"/>
    </source>
</evidence>
<sequence length="102" mass="10721">MSVMTIYHLVAIFLLCLGIFGIAYRRTLVGIVLGIELILNGAGLSIMASAQLTPAPNELGQVGALLVMGIAAAEATLLLAILIVVSRRFKNVEAGKLITMRG</sequence>
<comment type="caution">
    <text evidence="7">The sequence shown here is derived from an EMBL/GenBank/DDBJ whole genome shotgun (WGS) entry which is preliminary data.</text>
</comment>
<keyword evidence="6" id="KW-0520">NAD</keyword>
<dbReference type="Gene3D" id="1.10.287.3510">
    <property type="match status" value="1"/>
</dbReference>
<dbReference type="GO" id="GO:0050136">
    <property type="term" value="F:NADH dehydrogenase (quinone) (non-electrogenic) activity"/>
    <property type="evidence" value="ECO:0007669"/>
    <property type="project" value="UniProtKB-UniRule"/>
</dbReference>
<dbReference type="Pfam" id="PF00420">
    <property type="entry name" value="Oxidored_q2"/>
    <property type="match status" value="1"/>
</dbReference>
<dbReference type="GO" id="GO:0005886">
    <property type="term" value="C:plasma membrane"/>
    <property type="evidence" value="ECO:0007669"/>
    <property type="project" value="UniProtKB-SubCell"/>
</dbReference>
<evidence type="ECO:0000313" key="8">
    <source>
        <dbReference type="Proteomes" id="UP000005496"/>
    </source>
</evidence>
<keyword evidence="4 6" id="KW-1133">Transmembrane helix</keyword>
<dbReference type="HAMAP" id="MF_01456">
    <property type="entry name" value="NDH1_NuoK"/>
    <property type="match status" value="1"/>
</dbReference>
<dbReference type="EC" id="7.1.1.-" evidence="6"/>
<evidence type="ECO:0000256" key="6">
    <source>
        <dbReference type="HAMAP-Rule" id="MF_01456"/>
    </source>
</evidence>
<keyword evidence="3 6" id="KW-0812">Transmembrane</keyword>
<keyword evidence="6" id="KW-0874">Quinone</keyword>